<gene>
    <name evidence="5" type="ORF">MELIAE_LOCUS10809</name>
</gene>
<keyword evidence="1" id="KW-0646">Protease inhibitor</keyword>
<dbReference type="GO" id="GO:0004867">
    <property type="term" value="F:serine-type endopeptidase inhibitor activity"/>
    <property type="evidence" value="ECO:0007669"/>
    <property type="project" value="UniProtKB-KW"/>
</dbReference>
<protein>
    <recommendedName>
        <fullName evidence="4">Serpin domain-containing protein</fullName>
    </recommendedName>
</protein>
<dbReference type="Gene3D" id="3.30.497.10">
    <property type="entry name" value="Antithrombin, subunit I, domain 2"/>
    <property type="match status" value="1"/>
</dbReference>
<dbReference type="InterPro" id="IPR036186">
    <property type="entry name" value="Serpin_sf"/>
</dbReference>
<evidence type="ECO:0000256" key="2">
    <source>
        <dbReference type="ARBA" id="ARBA00022900"/>
    </source>
</evidence>
<feature type="domain" description="Serpin" evidence="4">
    <location>
        <begin position="54"/>
        <end position="512"/>
    </location>
</feature>
<keyword evidence="2" id="KW-0722">Serine protease inhibitor</keyword>
<evidence type="ECO:0000256" key="3">
    <source>
        <dbReference type="RuleBase" id="RU000411"/>
    </source>
</evidence>
<proteinExistence type="inferred from homology"/>
<dbReference type="OrthoDB" id="9518664at2759"/>
<evidence type="ECO:0000313" key="5">
    <source>
        <dbReference type="EMBL" id="CAH0561227.1"/>
    </source>
</evidence>
<comment type="similarity">
    <text evidence="3">Belongs to the serpin family.</text>
</comment>
<dbReference type="AlphaFoldDB" id="A0A9P0FL42"/>
<evidence type="ECO:0000313" key="6">
    <source>
        <dbReference type="Proteomes" id="UP001154078"/>
    </source>
</evidence>
<dbReference type="InterPro" id="IPR023796">
    <property type="entry name" value="Serpin_dom"/>
</dbReference>
<evidence type="ECO:0000259" key="4">
    <source>
        <dbReference type="SMART" id="SM00093"/>
    </source>
</evidence>
<sequence length="519" mass="57678">MPVANRQMYPQAALASAPLSPMIPTKNLSTIRGTQEYEQAVDQIISNGILKTTLAINKVIASSAKDHARNIVFAPMSITGALALILLGSNGKTFQEITSVMGLATGIEKLNVKSQIIHEQFGRMIRKMEAKSGIEVGKEVNIASAIFVQADYPIRALYAETARSIYGSEVLNVDFQKSSGLAQQNINSWVSSKTNGKITEIIADDLPQSTRVVIVSAMYFKAQWEFPFFPGTTNKRPFYTNGRKSKATIEVEMMSNGGYFPYYKDHNLNCEVLGFPYKGNKTTMYVVMPFNSNKDVLKELELRITPEDINRLVDSTVYTKAVLLFPKMRIESTIDLKESLQSLGVKTLFDPSEANLGLLSPGVRGDIVKPMASSSIPVKAPLPLPVNRHSENDNDVLIFSRLRDVSNCTTNTTTKLSRRIKEDVETLDSIRTYINEQSSDNNFMNPGLYADRVVHKVFMDITESGTEAAASTAISLSRDGSRIPFRVDVPFFFFIRHEETKTVFFWGSVNSPVPSFKIV</sequence>
<evidence type="ECO:0000256" key="1">
    <source>
        <dbReference type="ARBA" id="ARBA00022690"/>
    </source>
</evidence>
<dbReference type="FunFam" id="2.30.39.10:FF:000035">
    <property type="entry name" value="Serine protease inhibitor (serpin) 16"/>
    <property type="match status" value="1"/>
</dbReference>
<keyword evidence="6" id="KW-1185">Reference proteome</keyword>
<dbReference type="GO" id="GO:0005615">
    <property type="term" value="C:extracellular space"/>
    <property type="evidence" value="ECO:0007669"/>
    <property type="project" value="InterPro"/>
</dbReference>
<organism evidence="5 6">
    <name type="scientific">Brassicogethes aeneus</name>
    <name type="common">Rape pollen beetle</name>
    <name type="synonym">Meligethes aeneus</name>
    <dbReference type="NCBI Taxonomy" id="1431903"/>
    <lineage>
        <taxon>Eukaryota</taxon>
        <taxon>Metazoa</taxon>
        <taxon>Ecdysozoa</taxon>
        <taxon>Arthropoda</taxon>
        <taxon>Hexapoda</taxon>
        <taxon>Insecta</taxon>
        <taxon>Pterygota</taxon>
        <taxon>Neoptera</taxon>
        <taxon>Endopterygota</taxon>
        <taxon>Coleoptera</taxon>
        <taxon>Polyphaga</taxon>
        <taxon>Cucujiformia</taxon>
        <taxon>Nitidulidae</taxon>
        <taxon>Meligethinae</taxon>
        <taxon>Brassicogethes</taxon>
    </lineage>
</organism>
<dbReference type="Gene3D" id="2.30.39.10">
    <property type="entry name" value="Alpha-1-antitrypsin, domain 1"/>
    <property type="match status" value="2"/>
</dbReference>
<dbReference type="EMBL" id="OV121138">
    <property type="protein sequence ID" value="CAH0561227.1"/>
    <property type="molecule type" value="Genomic_DNA"/>
</dbReference>
<dbReference type="PANTHER" id="PTHR11461">
    <property type="entry name" value="SERINE PROTEASE INHIBITOR, SERPIN"/>
    <property type="match status" value="1"/>
</dbReference>
<dbReference type="InterPro" id="IPR042178">
    <property type="entry name" value="Serpin_sf_1"/>
</dbReference>
<dbReference type="InterPro" id="IPR000215">
    <property type="entry name" value="Serpin_fam"/>
</dbReference>
<dbReference type="PANTHER" id="PTHR11461:SF342">
    <property type="entry name" value="SERINE PROTEASE INHIBITOR 28DC"/>
    <property type="match status" value="1"/>
</dbReference>
<dbReference type="SUPFAM" id="SSF56574">
    <property type="entry name" value="Serpins"/>
    <property type="match status" value="1"/>
</dbReference>
<dbReference type="SMART" id="SM00093">
    <property type="entry name" value="SERPIN"/>
    <property type="match status" value="1"/>
</dbReference>
<dbReference type="InterPro" id="IPR042185">
    <property type="entry name" value="Serpin_sf_2"/>
</dbReference>
<name>A0A9P0FL42_BRAAE</name>
<accession>A0A9P0FL42</accession>
<dbReference type="Pfam" id="PF00079">
    <property type="entry name" value="Serpin"/>
    <property type="match status" value="2"/>
</dbReference>
<dbReference type="GO" id="GO:0045861">
    <property type="term" value="P:negative regulation of proteolysis"/>
    <property type="evidence" value="ECO:0007669"/>
    <property type="project" value="UniProtKB-ARBA"/>
</dbReference>
<reference evidence="5" key="1">
    <citation type="submission" date="2021-12" db="EMBL/GenBank/DDBJ databases">
        <authorList>
            <person name="King R."/>
        </authorList>
    </citation>
    <scope>NUCLEOTIDE SEQUENCE</scope>
</reference>
<dbReference type="Proteomes" id="UP001154078">
    <property type="component" value="Chromosome 7"/>
</dbReference>